<reference evidence="13" key="1">
    <citation type="submission" date="2017-05" db="EMBL/GenBank/DDBJ databases">
        <authorList>
            <person name="Sung H."/>
        </authorList>
    </citation>
    <scope>NUCLEOTIDE SEQUENCE [LARGE SCALE GENOMIC DNA]</scope>
    <source>
        <strain evidence="13">AR23208</strain>
    </source>
</reference>
<keyword evidence="13" id="KW-1185">Reference proteome</keyword>
<dbReference type="Gene3D" id="3.40.50.620">
    <property type="entry name" value="HUPs"/>
    <property type="match status" value="1"/>
</dbReference>
<dbReference type="NCBIfam" id="TIGR00482">
    <property type="entry name" value="nicotinate (nicotinamide) nucleotide adenylyltransferase"/>
    <property type="match status" value="1"/>
</dbReference>
<keyword evidence="6 10" id="KW-0547">Nucleotide-binding</keyword>
<evidence type="ECO:0000256" key="7">
    <source>
        <dbReference type="ARBA" id="ARBA00022840"/>
    </source>
</evidence>
<evidence type="ECO:0000313" key="12">
    <source>
        <dbReference type="EMBL" id="ARU63526.1"/>
    </source>
</evidence>
<dbReference type="PANTHER" id="PTHR39321">
    <property type="entry name" value="NICOTINATE-NUCLEOTIDE ADENYLYLTRANSFERASE-RELATED"/>
    <property type="match status" value="1"/>
</dbReference>
<dbReference type="InterPro" id="IPR004821">
    <property type="entry name" value="Cyt_trans-like"/>
</dbReference>
<evidence type="ECO:0000256" key="5">
    <source>
        <dbReference type="ARBA" id="ARBA00022695"/>
    </source>
</evidence>
<dbReference type="Proteomes" id="UP000195437">
    <property type="component" value="Chromosome"/>
</dbReference>
<dbReference type="HAMAP" id="MF_00244">
    <property type="entry name" value="NaMN_adenylyltr"/>
    <property type="match status" value="1"/>
</dbReference>
<dbReference type="PANTHER" id="PTHR39321:SF3">
    <property type="entry name" value="PHOSPHOPANTETHEINE ADENYLYLTRANSFERASE"/>
    <property type="match status" value="1"/>
</dbReference>
<comment type="function">
    <text evidence="1 10">Catalyzes the reversible adenylation of nicotinate mononucleotide (NaMN) to nicotinic acid adenine dinucleotide (NaAD).</text>
</comment>
<dbReference type="InterPro" id="IPR005248">
    <property type="entry name" value="NadD/NMNAT"/>
</dbReference>
<dbReference type="EC" id="2.7.7.18" evidence="10"/>
<feature type="domain" description="Cytidyltransferase-like" evidence="11">
    <location>
        <begin position="30"/>
        <end position="198"/>
    </location>
</feature>
<keyword evidence="3 10" id="KW-0662">Pyridine nucleotide biosynthesis</keyword>
<evidence type="ECO:0000256" key="1">
    <source>
        <dbReference type="ARBA" id="ARBA00002324"/>
    </source>
</evidence>
<protein>
    <recommendedName>
        <fullName evidence="10">Probable nicotinate-nucleotide adenylyltransferase</fullName>
        <ecNumber evidence="10">2.7.7.18</ecNumber>
    </recommendedName>
    <alternativeName>
        <fullName evidence="10">Deamido-NAD(+) diphosphorylase</fullName>
    </alternativeName>
    <alternativeName>
        <fullName evidence="10">Deamido-NAD(+) pyrophosphorylase</fullName>
    </alternativeName>
    <alternativeName>
        <fullName evidence="10">Nicotinate mononucleotide adenylyltransferase</fullName>
        <shortName evidence="10">NaMN adenylyltransferase</shortName>
    </alternativeName>
</protein>
<dbReference type="InterPro" id="IPR014729">
    <property type="entry name" value="Rossmann-like_a/b/a_fold"/>
</dbReference>
<dbReference type="EMBL" id="CP021434">
    <property type="protein sequence ID" value="ARU63526.1"/>
    <property type="molecule type" value="Genomic_DNA"/>
</dbReference>
<dbReference type="GO" id="GO:0009435">
    <property type="term" value="P:NAD+ biosynthetic process"/>
    <property type="evidence" value="ECO:0007669"/>
    <property type="project" value="UniProtKB-UniRule"/>
</dbReference>
<evidence type="ECO:0000256" key="8">
    <source>
        <dbReference type="ARBA" id="ARBA00023027"/>
    </source>
</evidence>
<proteinExistence type="inferred from homology"/>
<keyword evidence="4 10" id="KW-0808">Transferase</keyword>
<organism evidence="12 13">
    <name type="scientific">Tumebacillus avium</name>
    <dbReference type="NCBI Taxonomy" id="1903704"/>
    <lineage>
        <taxon>Bacteria</taxon>
        <taxon>Bacillati</taxon>
        <taxon>Bacillota</taxon>
        <taxon>Bacilli</taxon>
        <taxon>Bacillales</taxon>
        <taxon>Alicyclobacillaceae</taxon>
        <taxon>Tumebacillus</taxon>
    </lineage>
</organism>
<evidence type="ECO:0000313" key="13">
    <source>
        <dbReference type="Proteomes" id="UP000195437"/>
    </source>
</evidence>
<evidence type="ECO:0000256" key="10">
    <source>
        <dbReference type="HAMAP-Rule" id="MF_00244"/>
    </source>
</evidence>
<dbReference type="UniPathway" id="UPA00253">
    <property type="reaction ID" value="UER00332"/>
</dbReference>
<evidence type="ECO:0000259" key="11">
    <source>
        <dbReference type="Pfam" id="PF01467"/>
    </source>
</evidence>
<dbReference type="KEGG" id="tum:CBW65_22850"/>
<dbReference type="GO" id="GO:0005524">
    <property type="term" value="F:ATP binding"/>
    <property type="evidence" value="ECO:0007669"/>
    <property type="project" value="UniProtKB-KW"/>
</dbReference>
<dbReference type="SUPFAM" id="SSF52374">
    <property type="entry name" value="Nucleotidylyl transferase"/>
    <property type="match status" value="1"/>
</dbReference>
<keyword evidence="5 10" id="KW-0548">Nucleotidyltransferase</keyword>
<accession>A0A1Y0IUQ8</accession>
<keyword evidence="7 10" id="KW-0067">ATP-binding</keyword>
<dbReference type="NCBIfam" id="TIGR00125">
    <property type="entry name" value="cyt_tran_rel"/>
    <property type="match status" value="1"/>
</dbReference>
<keyword evidence="8 10" id="KW-0520">NAD</keyword>
<evidence type="ECO:0000256" key="3">
    <source>
        <dbReference type="ARBA" id="ARBA00022642"/>
    </source>
</evidence>
<dbReference type="NCBIfam" id="NF000840">
    <property type="entry name" value="PRK00071.1-3"/>
    <property type="match status" value="1"/>
</dbReference>
<dbReference type="AlphaFoldDB" id="A0A1Y0IUQ8"/>
<evidence type="ECO:0000256" key="2">
    <source>
        <dbReference type="ARBA" id="ARBA00005019"/>
    </source>
</evidence>
<gene>
    <name evidence="10" type="primary">nadD</name>
    <name evidence="12" type="ORF">CBW65_22850</name>
</gene>
<name>A0A1Y0IUQ8_9BACL</name>
<evidence type="ECO:0000256" key="9">
    <source>
        <dbReference type="ARBA" id="ARBA00048721"/>
    </source>
</evidence>
<dbReference type="GO" id="GO:0004515">
    <property type="term" value="F:nicotinate-nucleotide adenylyltransferase activity"/>
    <property type="evidence" value="ECO:0007669"/>
    <property type="project" value="UniProtKB-UniRule"/>
</dbReference>
<evidence type="ECO:0000256" key="6">
    <source>
        <dbReference type="ARBA" id="ARBA00022741"/>
    </source>
</evidence>
<comment type="catalytic activity">
    <reaction evidence="9 10">
        <text>nicotinate beta-D-ribonucleotide + ATP + H(+) = deamido-NAD(+) + diphosphate</text>
        <dbReference type="Rhea" id="RHEA:22860"/>
        <dbReference type="ChEBI" id="CHEBI:15378"/>
        <dbReference type="ChEBI" id="CHEBI:30616"/>
        <dbReference type="ChEBI" id="CHEBI:33019"/>
        <dbReference type="ChEBI" id="CHEBI:57502"/>
        <dbReference type="ChEBI" id="CHEBI:58437"/>
        <dbReference type="EC" id="2.7.7.18"/>
    </reaction>
</comment>
<dbReference type="CDD" id="cd02165">
    <property type="entry name" value="NMNAT"/>
    <property type="match status" value="1"/>
</dbReference>
<comment type="similarity">
    <text evidence="10">Belongs to the NadD family.</text>
</comment>
<evidence type="ECO:0000256" key="4">
    <source>
        <dbReference type="ARBA" id="ARBA00022679"/>
    </source>
</evidence>
<sequence>MARKQTDRTAALTHAAARRAEEVLTVRLGIFGGTFDPVHIGHLVAAQVALEQAGLDKVLFVPAGVNPLKVGKTISAGAHRLRMVELAVESSPQFAVSDWELHRPGPSFTVDTLEHFHSVHPEAELFFIIGADNLHILPKWRAVDRIMELATVLAVTRPGFDLKTSACTALALYPEVAKRVQYVEIPGLNISSTWIRERLVKNLSVEHLVPQKVIGYSEENKLYERIPD</sequence>
<dbReference type="Pfam" id="PF01467">
    <property type="entry name" value="CTP_transf_like"/>
    <property type="match status" value="1"/>
</dbReference>
<comment type="pathway">
    <text evidence="2 10">Cofactor biosynthesis; NAD(+) biosynthesis; deamido-NAD(+) from nicotinate D-ribonucleotide: step 1/1.</text>
</comment>